<dbReference type="SUPFAM" id="SSF52540">
    <property type="entry name" value="P-loop containing nucleoside triphosphate hydrolases"/>
    <property type="match status" value="1"/>
</dbReference>
<dbReference type="PANTHER" id="PTHR13696">
    <property type="entry name" value="P-LOOP CONTAINING NUCLEOSIDE TRIPHOSPHATE HYDROLASE"/>
    <property type="match status" value="1"/>
</dbReference>
<dbReference type="EMBL" id="DSRU01000271">
    <property type="protein sequence ID" value="HFM99735.1"/>
    <property type="molecule type" value="Genomic_DNA"/>
</dbReference>
<dbReference type="AlphaFoldDB" id="A0A7C3PH53"/>
<sequence>MIITTASFKGGVAKTTTAIHLAAYLQTKGQTLLIDGDNNRSATRWAERSLERGGLPFKVVGVNQSAKYSRGCEHFVIDTEASAEEEELREIVDGCDLLVLPTTPDIMSLDALIQTVELLRNLGVDKYRVLLTRVPPPPRREGDEAREFLQEAGFPLFKGKIREAVAFQKAANEGVLVHQVRDRRARMAWNEYCAIGKEVFGE</sequence>
<dbReference type="InterPro" id="IPR050678">
    <property type="entry name" value="DNA_Partitioning_ATPase"/>
</dbReference>
<protein>
    <submittedName>
        <fullName evidence="2">ParA family protein</fullName>
    </submittedName>
</protein>
<accession>A0A7C3PH53</accession>
<reference evidence="2" key="1">
    <citation type="journal article" date="2020" name="mSystems">
        <title>Genome- and Community-Level Interaction Insights into Carbon Utilization and Element Cycling Functions of Hydrothermarchaeota in Hydrothermal Sediment.</title>
        <authorList>
            <person name="Zhou Z."/>
            <person name="Liu Y."/>
            <person name="Xu W."/>
            <person name="Pan J."/>
            <person name="Luo Z.H."/>
            <person name="Li M."/>
        </authorList>
    </citation>
    <scope>NUCLEOTIDE SEQUENCE [LARGE SCALE GENOMIC DNA]</scope>
    <source>
        <strain evidence="2">SpSt-418</strain>
    </source>
</reference>
<dbReference type="InterPro" id="IPR027417">
    <property type="entry name" value="P-loop_NTPase"/>
</dbReference>
<evidence type="ECO:0000259" key="1">
    <source>
        <dbReference type="Pfam" id="PF01656"/>
    </source>
</evidence>
<dbReference type="PANTHER" id="PTHR13696:SF96">
    <property type="entry name" value="COBQ_COBB_MIND_PARA NUCLEOTIDE BINDING DOMAIN-CONTAINING PROTEIN"/>
    <property type="match status" value="1"/>
</dbReference>
<dbReference type="Pfam" id="PF01656">
    <property type="entry name" value="CbiA"/>
    <property type="match status" value="1"/>
</dbReference>
<proteinExistence type="predicted"/>
<dbReference type="CDD" id="cd02042">
    <property type="entry name" value="ParAB_family"/>
    <property type="match status" value="1"/>
</dbReference>
<feature type="domain" description="CobQ/CobB/MinD/ParA nucleotide binding" evidence="1">
    <location>
        <begin position="3"/>
        <end position="176"/>
    </location>
</feature>
<name>A0A7C3PH53_9CYAN</name>
<evidence type="ECO:0000313" key="2">
    <source>
        <dbReference type="EMBL" id="HFM99735.1"/>
    </source>
</evidence>
<dbReference type="Gene3D" id="3.40.50.300">
    <property type="entry name" value="P-loop containing nucleotide triphosphate hydrolases"/>
    <property type="match status" value="1"/>
</dbReference>
<dbReference type="PIRSF" id="PIRSF009320">
    <property type="entry name" value="Nuc_binding_HP_1000"/>
    <property type="match status" value="1"/>
</dbReference>
<dbReference type="InterPro" id="IPR002586">
    <property type="entry name" value="CobQ/CobB/MinD/ParA_Nub-bd_dom"/>
</dbReference>
<organism evidence="2">
    <name type="scientific">Oscillatoriales cyanobacterium SpSt-418</name>
    <dbReference type="NCBI Taxonomy" id="2282169"/>
    <lineage>
        <taxon>Bacteria</taxon>
        <taxon>Bacillati</taxon>
        <taxon>Cyanobacteriota</taxon>
        <taxon>Cyanophyceae</taxon>
        <taxon>Oscillatoriophycideae</taxon>
        <taxon>Oscillatoriales</taxon>
    </lineage>
</organism>
<gene>
    <name evidence="2" type="ORF">ENR64_18675</name>
</gene>
<comment type="caution">
    <text evidence="2">The sequence shown here is derived from an EMBL/GenBank/DDBJ whole genome shotgun (WGS) entry which is preliminary data.</text>
</comment>